<feature type="compositionally biased region" description="Acidic residues" evidence="1">
    <location>
        <begin position="475"/>
        <end position="485"/>
    </location>
</feature>
<feature type="region of interest" description="Disordered" evidence="1">
    <location>
        <begin position="244"/>
        <end position="385"/>
    </location>
</feature>
<dbReference type="PANTHER" id="PTHR21450:SF3">
    <property type="entry name" value="DUF630 FAMILY PROTEIN (DUF630 AND DUF632)"/>
    <property type="match status" value="1"/>
</dbReference>
<name>W1PR32_AMBTC</name>
<dbReference type="PANTHER" id="PTHR21450">
    <property type="entry name" value="PROTEIN ALTERED PHOSPHATE STARVATION RESPONSE 1"/>
    <property type="match status" value="1"/>
</dbReference>
<evidence type="ECO:0000256" key="1">
    <source>
        <dbReference type="SAM" id="MobiDB-lite"/>
    </source>
</evidence>
<dbReference type="InterPro" id="IPR006867">
    <property type="entry name" value="DUF632"/>
</dbReference>
<feature type="region of interest" description="Disordered" evidence="1">
    <location>
        <begin position="463"/>
        <end position="488"/>
    </location>
</feature>
<feature type="domain" description="DUF632" evidence="2">
    <location>
        <begin position="402"/>
        <end position="716"/>
    </location>
</feature>
<evidence type="ECO:0008006" key="6">
    <source>
        <dbReference type="Google" id="ProtNLM"/>
    </source>
</evidence>
<feature type="compositionally biased region" description="Basic and acidic residues" evidence="1">
    <location>
        <begin position="283"/>
        <end position="300"/>
    </location>
</feature>
<dbReference type="AlphaFoldDB" id="W1PR32"/>
<feature type="domain" description="DUF630" evidence="3">
    <location>
        <begin position="1"/>
        <end position="58"/>
    </location>
</feature>
<dbReference type="eggNOG" id="ENOG502QQT4">
    <property type="taxonomic scope" value="Eukaryota"/>
</dbReference>
<accession>W1PR32</accession>
<gene>
    <name evidence="4" type="ORF">AMTR_s00025p00180200</name>
</gene>
<dbReference type="EMBL" id="KI392614">
    <property type="protein sequence ID" value="ERN12502.1"/>
    <property type="molecule type" value="Genomic_DNA"/>
</dbReference>
<proteinExistence type="predicted"/>
<reference evidence="5" key="1">
    <citation type="journal article" date="2013" name="Science">
        <title>The Amborella genome and the evolution of flowering plants.</title>
        <authorList>
            <consortium name="Amborella Genome Project"/>
        </authorList>
    </citation>
    <scope>NUCLEOTIDE SEQUENCE [LARGE SCALE GENOMIC DNA]</scope>
</reference>
<feature type="compositionally biased region" description="Basic and acidic residues" evidence="1">
    <location>
        <begin position="256"/>
        <end position="268"/>
    </location>
</feature>
<dbReference type="OMA" id="PMNPSIF"/>
<dbReference type="OrthoDB" id="663995at2759"/>
<dbReference type="Pfam" id="PF04783">
    <property type="entry name" value="DUF630"/>
    <property type="match status" value="1"/>
</dbReference>
<evidence type="ECO:0000259" key="2">
    <source>
        <dbReference type="Pfam" id="PF04782"/>
    </source>
</evidence>
<protein>
    <recommendedName>
        <fullName evidence="6">DUF632 domain-containing protein</fullName>
    </recommendedName>
</protein>
<sequence>MGCSTSKVDDEETVQLCKDRKKFIKEAVEQRILFATGHIAYVQAIRRLIDALNNFVELEKESNREILFGSPIPIFTPVKGTPISLSSTPSKPYDGASPVMNYMRSGGTSAVTMELETEPIHEIHFESPIHIFTPVKKSPLSFSPTPSKPDHGTPPVMNYLRSGGGNSAVSMEERPQSPETSRVESYSLGIEGFFSMNSPRNSYYYPSPYSREGYQPYPSQSPAQASPWDFFWDPFASLDLSSYPSRNSSYSQMLDDETRGFRQVREEEGIPELEDERDNVGVAEEKEISAGKRREEEATADKPFSSENNMASKTEEVSERSNGSKDGGSFPEEAPKEPSPKVETEHQMKGLLSQGTESVGVSEAQNTGEVEVRDGQEEVANEEVPEGVPEFTAFLNHRATCLAELVKEIEHQFLIVCDSANEVSTMLEASRAQYSATANELLAMKMLNPIALIRSASSRSSSSRTFQASSSSRDDMDDSSSDFSEESCMLSGSHQSTLDRLYAWEKKLYDEVKSGARIRIKYEKKCMHLRNHDAKGDDPWAVDKTRTAIRDLHTRIKVSIQSVESVSKRIQTLRDEELEPQLTELIQGLARMWKVMAECHEAQKRAISESKLDHVNPSVSSEPHRRVTNRLESELQNWQTCFSNWVSAQRAYVQALNGWLLRCIRLDPEPSKIPFSPLRYGAPPIFSICRHWANIFEKLQETHVLGSIKACSENMRTLSEQQFEEIKQKKRADTLEMKVRNAYRSESRRMEKLTFSLPDSGHALPEAGALLPESGMERIESFRVQLDEEKRRHRELMEKTAEDTVGALCSGLSVVFEALVEFSGLSAQGYEELEKQAIKAKHLYESGRVRA</sequence>
<dbReference type="KEGG" id="atr:18440720"/>
<dbReference type="Gramene" id="ERN12502">
    <property type="protein sequence ID" value="ERN12502"/>
    <property type="gene ID" value="AMTR_s00025p00180200"/>
</dbReference>
<dbReference type="Pfam" id="PF04782">
    <property type="entry name" value="DUF632"/>
    <property type="match status" value="1"/>
</dbReference>
<organism evidence="4 5">
    <name type="scientific">Amborella trichopoda</name>
    <dbReference type="NCBI Taxonomy" id="13333"/>
    <lineage>
        <taxon>Eukaryota</taxon>
        <taxon>Viridiplantae</taxon>
        <taxon>Streptophyta</taxon>
        <taxon>Embryophyta</taxon>
        <taxon>Tracheophyta</taxon>
        <taxon>Spermatophyta</taxon>
        <taxon>Magnoliopsida</taxon>
        <taxon>Amborellales</taxon>
        <taxon>Amborellaceae</taxon>
        <taxon>Amborella</taxon>
    </lineage>
</organism>
<dbReference type="STRING" id="13333.W1PR32"/>
<evidence type="ECO:0000313" key="5">
    <source>
        <dbReference type="Proteomes" id="UP000017836"/>
    </source>
</evidence>
<feature type="compositionally biased region" description="Polar residues" evidence="1">
    <location>
        <begin position="353"/>
        <end position="368"/>
    </location>
</feature>
<dbReference type="HOGENOM" id="CLU_010985_4_1_1"/>
<feature type="compositionally biased region" description="Basic and acidic residues" evidence="1">
    <location>
        <begin position="333"/>
        <end position="348"/>
    </location>
</feature>
<evidence type="ECO:0000313" key="4">
    <source>
        <dbReference type="EMBL" id="ERN12502.1"/>
    </source>
</evidence>
<dbReference type="Proteomes" id="UP000017836">
    <property type="component" value="Unassembled WGS sequence"/>
</dbReference>
<evidence type="ECO:0000259" key="3">
    <source>
        <dbReference type="Pfam" id="PF04783"/>
    </source>
</evidence>
<dbReference type="InterPro" id="IPR006868">
    <property type="entry name" value="DUF630"/>
</dbReference>
<keyword evidence="5" id="KW-1185">Reference proteome</keyword>
<feature type="compositionally biased region" description="Basic and acidic residues" evidence="1">
    <location>
        <begin position="313"/>
        <end position="323"/>
    </location>
</feature>